<sequence>MKNPDDKAASQESTFRGAAKKAAPDTVKAWITGIGAAVATLGGTMVGLSTKNPTLGTATTLGLSATVGAAVGHVGGAVGKMMESRREAKDATAASGSSGGGGGAGGTTIGAVKSVVFAAATAAKDGSSRITGMKSEVEGILAMLRDALDGTSSDDVRDAIGYLEEAAGKFEAASGNATGAASKASAWAAGL</sequence>
<keyword evidence="4" id="KW-1185">Reference proteome</keyword>
<evidence type="ECO:0000313" key="3">
    <source>
        <dbReference type="EMBL" id="MBB6035479.1"/>
    </source>
</evidence>
<reference evidence="3 4" key="1">
    <citation type="submission" date="2020-08" db="EMBL/GenBank/DDBJ databases">
        <title>Genomic Encyclopedia of Type Strains, Phase IV (KMG-IV): sequencing the most valuable type-strain genomes for metagenomic binning, comparative biology and taxonomic classification.</title>
        <authorList>
            <person name="Goeker M."/>
        </authorList>
    </citation>
    <scope>NUCLEOTIDE SEQUENCE [LARGE SCALE GENOMIC DNA]</scope>
    <source>
        <strain evidence="3 4">YIM 65646</strain>
    </source>
</reference>
<organism evidence="3 4">
    <name type="scientific">Phytomonospora endophytica</name>
    <dbReference type="NCBI Taxonomy" id="714109"/>
    <lineage>
        <taxon>Bacteria</taxon>
        <taxon>Bacillati</taxon>
        <taxon>Actinomycetota</taxon>
        <taxon>Actinomycetes</taxon>
        <taxon>Micromonosporales</taxon>
        <taxon>Micromonosporaceae</taxon>
        <taxon>Phytomonospora</taxon>
    </lineage>
</organism>
<name>A0A841FSG7_9ACTN</name>
<keyword evidence="2" id="KW-0472">Membrane</keyword>
<evidence type="ECO:0000256" key="1">
    <source>
        <dbReference type="SAM" id="MobiDB-lite"/>
    </source>
</evidence>
<feature type="region of interest" description="Disordered" evidence="1">
    <location>
        <begin position="82"/>
        <end position="103"/>
    </location>
</feature>
<dbReference type="AlphaFoldDB" id="A0A841FSG7"/>
<proteinExistence type="predicted"/>
<feature type="transmembrane region" description="Helical" evidence="2">
    <location>
        <begin position="60"/>
        <end position="79"/>
    </location>
</feature>
<dbReference type="Proteomes" id="UP000548476">
    <property type="component" value="Unassembled WGS sequence"/>
</dbReference>
<gene>
    <name evidence="3" type="ORF">HNR73_003336</name>
</gene>
<comment type="caution">
    <text evidence="3">The sequence shown here is derived from an EMBL/GenBank/DDBJ whole genome shotgun (WGS) entry which is preliminary data.</text>
</comment>
<feature type="transmembrane region" description="Helical" evidence="2">
    <location>
        <begin position="29"/>
        <end position="48"/>
    </location>
</feature>
<keyword evidence="2" id="KW-1133">Transmembrane helix</keyword>
<dbReference type="RefSeq" id="WP_184788327.1">
    <property type="nucleotide sequence ID" value="NZ_BONT01000002.1"/>
</dbReference>
<evidence type="ECO:0000313" key="4">
    <source>
        <dbReference type="Proteomes" id="UP000548476"/>
    </source>
</evidence>
<accession>A0A841FSG7</accession>
<keyword evidence="2" id="KW-0812">Transmembrane</keyword>
<dbReference type="EMBL" id="JACHGT010000006">
    <property type="protein sequence ID" value="MBB6035479.1"/>
    <property type="molecule type" value="Genomic_DNA"/>
</dbReference>
<evidence type="ECO:0000256" key="2">
    <source>
        <dbReference type="SAM" id="Phobius"/>
    </source>
</evidence>
<protein>
    <submittedName>
        <fullName evidence="3">Uncharacterized protein</fullName>
    </submittedName>
</protein>